<evidence type="ECO:0000313" key="2">
    <source>
        <dbReference type="EMBL" id="WVX83787.1"/>
    </source>
</evidence>
<evidence type="ECO:0000313" key="3">
    <source>
        <dbReference type="Proteomes" id="UP001357223"/>
    </source>
</evidence>
<dbReference type="Proteomes" id="UP001357223">
    <property type="component" value="Chromosome"/>
</dbReference>
<gene>
    <name evidence="2" type="ORF">R4Z09_12790</name>
</gene>
<organism evidence="2 3">
    <name type="scientific">Niallia oryzisoli</name>
    <dbReference type="NCBI Taxonomy" id="1737571"/>
    <lineage>
        <taxon>Bacteria</taxon>
        <taxon>Bacillati</taxon>
        <taxon>Bacillota</taxon>
        <taxon>Bacilli</taxon>
        <taxon>Bacillales</taxon>
        <taxon>Bacillaceae</taxon>
        <taxon>Niallia</taxon>
    </lineage>
</organism>
<keyword evidence="1" id="KW-0732">Signal</keyword>
<proteinExistence type="predicted"/>
<protein>
    <submittedName>
        <fullName evidence="2">Uncharacterized protein</fullName>
    </submittedName>
</protein>
<accession>A0ABZ2CK73</accession>
<sequence length="269" mass="30080">MNKRVLLTVILTGLLSIMLTACGTNASWEEEKDIQISDRMVTEDVQVEWELDDNQASDKETLIRLRMTNNGKPIEDFEINHEKLLHLIIVSKDLSYFNHVHPEYKGRGVFEIANEFPAGGEYRMAADFKPADGSSMTKLQWVTVKGETALTEAVTVDDILEKSVDGKKISLSFDSQLAAGKEVTLKYAVTDESTNQPITDLEPYLGSIGHVVVFSEDGERYLHVHALEDQGSGPDALFETTFPESGIYKIWGQFQQDGEVFTVAFVVQI</sequence>
<dbReference type="PROSITE" id="PS51257">
    <property type="entry name" value="PROKAR_LIPOPROTEIN"/>
    <property type="match status" value="1"/>
</dbReference>
<dbReference type="RefSeq" id="WP_338452659.1">
    <property type="nucleotide sequence ID" value="NZ_CP137640.1"/>
</dbReference>
<dbReference type="EMBL" id="CP137640">
    <property type="protein sequence ID" value="WVX83787.1"/>
    <property type="molecule type" value="Genomic_DNA"/>
</dbReference>
<reference evidence="2 3" key="1">
    <citation type="submission" date="2023-10" db="EMBL/GenBank/DDBJ databases">
        <title>Niallia locisalis sp.nov. isolated from a salt pond sample.</title>
        <authorList>
            <person name="Li X.-J."/>
            <person name="Dong L."/>
        </authorList>
    </citation>
    <scope>NUCLEOTIDE SEQUENCE [LARGE SCALE GENOMIC DNA]</scope>
    <source>
        <strain evidence="2 3">DSM 29761</strain>
    </source>
</reference>
<name>A0ABZ2CK73_9BACI</name>
<feature type="signal peptide" evidence="1">
    <location>
        <begin position="1"/>
        <end position="26"/>
    </location>
</feature>
<evidence type="ECO:0000256" key="1">
    <source>
        <dbReference type="SAM" id="SignalP"/>
    </source>
</evidence>
<keyword evidence="3" id="KW-1185">Reference proteome</keyword>
<feature type="chain" id="PRO_5046291381" evidence="1">
    <location>
        <begin position="27"/>
        <end position="269"/>
    </location>
</feature>